<dbReference type="InterPro" id="IPR012349">
    <property type="entry name" value="Split_barrel_FMN-bd"/>
</dbReference>
<gene>
    <name evidence="2" type="ORF">CWI78_08940</name>
</gene>
<dbReference type="AlphaFoldDB" id="A0A432YY82"/>
<dbReference type="OrthoDB" id="6399404at2"/>
<name>A0A432YY82_9GAMM</name>
<reference evidence="3" key="1">
    <citation type="journal article" date="2018" name="Front. Microbiol.">
        <title>Genome-Based Analysis Reveals the Taxonomy and Diversity of the Family Idiomarinaceae.</title>
        <authorList>
            <person name="Liu Y."/>
            <person name="Lai Q."/>
            <person name="Shao Z."/>
        </authorList>
    </citation>
    <scope>NUCLEOTIDE SEQUENCE [LARGE SCALE GENOMIC DNA]</scope>
    <source>
        <strain evidence="3">R22</strain>
    </source>
</reference>
<evidence type="ECO:0000313" key="2">
    <source>
        <dbReference type="EMBL" id="RUO68335.1"/>
    </source>
</evidence>
<feature type="compositionally biased region" description="Polar residues" evidence="1">
    <location>
        <begin position="236"/>
        <end position="252"/>
    </location>
</feature>
<comment type="caution">
    <text evidence="2">The sequence shown here is derived from an EMBL/GenBank/DDBJ whole genome shotgun (WGS) entry which is preliminary data.</text>
</comment>
<dbReference type="Proteomes" id="UP000288058">
    <property type="component" value="Unassembled WGS sequence"/>
</dbReference>
<keyword evidence="3" id="KW-1185">Reference proteome</keyword>
<keyword evidence="2" id="KW-0808">Transferase</keyword>
<dbReference type="EMBL" id="PIQC01000006">
    <property type="protein sequence ID" value="RUO68335.1"/>
    <property type="molecule type" value="Genomic_DNA"/>
</dbReference>
<sequence length="252" mass="28090">MRENSDVLANSGFRQSVEVQIKQNDGYKRLNMTLVGLQYPDYLILELSRQYCWQDTLPLLVAEKSVGLKTVSPAGEQVTGVVDILHITQYPQKLLFVSYPREADVQVLRSSPRISVNCEAKLQFQLKDTLGDPLSGKVVDISDKGIAFNYRGTLPVDTHANRELPAEVKIKTGSGTIVFNELLTRSTKSVGPQLWQFGLSYKEKPTNLQDLVSNLLLESTPVRELLSDNDPGWEASDNTLQGESESVQFSTN</sequence>
<evidence type="ECO:0000256" key="1">
    <source>
        <dbReference type="SAM" id="MobiDB-lite"/>
    </source>
</evidence>
<dbReference type="Gene3D" id="2.30.110.10">
    <property type="entry name" value="Electron Transport, Fmn-binding Protein, Chain A"/>
    <property type="match status" value="1"/>
</dbReference>
<evidence type="ECO:0000313" key="3">
    <source>
        <dbReference type="Proteomes" id="UP000288058"/>
    </source>
</evidence>
<proteinExistence type="predicted"/>
<dbReference type="SUPFAM" id="SSF141371">
    <property type="entry name" value="PilZ domain-like"/>
    <property type="match status" value="1"/>
</dbReference>
<accession>A0A432YY82</accession>
<dbReference type="GO" id="GO:0016740">
    <property type="term" value="F:transferase activity"/>
    <property type="evidence" value="ECO:0007669"/>
    <property type="project" value="UniProtKB-KW"/>
</dbReference>
<protein>
    <submittedName>
        <fullName evidence="2">Glycosyltransferase</fullName>
    </submittedName>
</protein>
<organism evidence="2 3">
    <name type="scientific">Idiomarina ramblicola</name>
    <dbReference type="NCBI Taxonomy" id="263724"/>
    <lineage>
        <taxon>Bacteria</taxon>
        <taxon>Pseudomonadati</taxon>
        <taxon>Pseudomonadota</taxon>
        <taxon>Gammaproteobacteria</taxon>
        <taxon>Alteromonadales</taxon>
        <taxon>Idiomarinaceae</taxon>
        <taxon>Idiomarina</taxon>
    </lineage>
</organism>
<feature type="region of interest" description="Disordered" evidence="1">
    <location>
        <begin position="228"/>
        <end position="252"/>
    </location>
</feature>